<dbReference type="VEuPathDB" id="FungiDB:AO090005000192"/>
<dbReference type="Proteomes" id="UP000190312">
    <property type="component" value="Unassembled WGS sequence"/>
</dbReference>
<dbReference type="SUPFAM" id="SSF54909">
    <property type="entry name" value="Dimeric alpha+beta barrel"/>
    <property type="match status" value="1"/>
</dbReference>
<proteinExistence type="inferred from homology"/>
<dbReference type="InterPro" id="IPR009799">
    <property type="entry name" value="EthD_dom"/>
</dbReference>
<dbReference type="AlphaFoldDB" id="A0A1S9E1I8"/>
<evidence type="ECO:0000256" key="1">
    <source>
        <dbReference type="ARBA" id="ARBA00005986"/>
    </source>
</evidence>
<name>A0A1S9E1I8_ASPOZ</name>
<protein>
    <submittedName>
        <fullName evidence="3">Ethyl tert-butyl ether degradation EthD</fullName>
    </submittedName>
</protein>
<organism evidence="3 4">
    <name type="scientific">Aspergillus oryzae</name>
    <name type="common">Yellow koji mold</name>
    <dbReference type="NCBI Taxonomy" id="5062"/>
    <lineage>
        <taxon>Eukaryota</taxon>
        <taxon>Fungi</taxon>
        <taxon>Dikarya</taxon>
        <taxon>Ascomycota</taxon>
        <taxon>Pezizomycotina</taxon>
        <taxon>Eurotiomycetes</taxon>
        <taxon>Eurotiomycetidae</taxon>
        <taxon>Eurotiales</taxon>
        <taxon>Aspergillaceae</taxon>
        <taxon>Aspergillus</taxon>
        <taxon>Aspergillus subgen. Circumdati</taxon>
    </lineage>
</organism>
<reference evidence="3 4" key="1">
    <citation type="submission" date="2016-10" db="EMBL/GenBank/DDBJ databases">
        <title>Genome sequencing of Aspergillus oryzae BCC7051.</title>
        <authorList>
            <person name="Thammarongtham C."/>
            <person name="Vorapreeda T."/>
            <person name="Nookaew I."/>
            <person name="Srisuk T."/>
            <person name="Land M."/>
            <person name="Jeennor S."/>
            <person name="Laoteng K."/>
        </authorList>
    </citation>
    <scope>NUCLEOTIDE SEQUENCE [LARGE SCALE GENOMIC DNA]</scope>
    <source>
        <strain evidence="3 4">BCC7051</strain>
    </source>
</reference>
<dbReference type="OrthoDB" id="2519291at2759"/>
<dbReference type="Gene3D" id="3.30.70.100">
    <property type="match status" value="1"/>
</dbReference>
<sequence length="137" mass="15575">MSTDGFTIAVFVTRKPDLSPDAFQDYWENHHIPLLRRLGGSRFPRSHIRHYLKRDSQVPDFPAAVLVGEPSDFTYDGFAIINFESEAAFQEFAPVMSTPEVSEDEDRFTDRSKVRAVVLGGVLRHLFNAFRAGTLEQ</sequence>
<dbReference type="Pfam" id="PF07110">
    <property type="entry name" value="EthD"/>
    <property type="match status" value="1"/>
</dbReference>
<accession>A0A1S9E1I8</accession>
<dbReference type="GO" id="GO:0016491">
    <property type="term" value="F:oxidoreductase activity"/>
    <property type="evidence" value="ECO:0007669"/>
    <property type="project" value="InterPro"/>
</dbReference>
<feature type="domain" description="EthD" evidence="2">
    <location>
        <begin position="15"/>
        <end position="112"/>
    </location>
</feature>
<gene>
    <name evidence="3" type="ORF">OAory_01038030</name>
</gene>
<dbReference type="InterPro" id="IPR011008">
    <property type="entry name" value="Dimeric_a/b-barrel"/>
</dbReference>
<evidence type="ECO:0000313" key="3">
    <source>
        <dbReference type="EMBL" id="OOO15208.1"/>
    </source>
</evidence>
<dbReference type="EMBL" id="MKZY01000001">
    <property type="protein sequence ID" value="OOO15208.1"/>
    <property type="molecule type" value="Genomic_DNA"/>
</dbReference>
<evidence type="ECO:0000259" key="2">
    <source>
        <dbReference type="Pfam" id="PF07110"/>
    </source>
</evidence>
<comment type="caution">
    <text evidence="3">The sequence shown here is derived from an EMBL/GenBank/DDBJ whole genome shotgun (WGS) entry which is preliminary data.</text>
</comment>
<evidence type="ECO:0000313" key="4">
    <source>
        <dbReference type="Proteomes" id="UP000190312"/>
    </source>
</evidence>
<comment type="similarity">
    <text evidence="1">Belongs to the tpcK family.</text>
</comment>